<feature type="signal peptide" evidence="2">
    <location>
        <begin position="1"/>
        <end position="19"/>
    </location>
</feature>
<keyword evidence="2" id="KW-0732">Signal</keyword>
<feature type="compositionally biased region" description="Basic and acidic residues" evidence="1">
    <location>
        <begin position="54"/>
        <end position="68"/>
    </location>
</feature>
<dbReference type="AlphaFoldDB" id="A0A4U8ULM9"/>
<protein>
    <submittedName>
        <fullName evidence="3">Uncharacterized protein</fullName>
    </submittedName>
</protein>
<evidence type="ECO:0000313" key="4">
    <source>
        <dbReference type="Proteomes" id="UP000298663"/>
    </source>
</evidence>
<dbReference type="Proteomes" id="UP000298663">
    <property type="component" value="Unassembled WGS sequence"/>
</dbReference>
<reference evidence="3 4" key="1">
    <citation type="journal article" date="2015" name="Genome Biol.">
        <title>Comparative genomics of Steinernema reveals deeply conserved gene regulatory networks.</title>
        <authorList>
            <person name="Dillman A.R."/>
            <person name="Macchietto M."/>
            <person name="Porter C.F."/>
            <person name="Rogers A."/>
            <person name="Williams B."/>
            <person name="Antoshechkin I."/>
            <person name="Lee M.M."/>
            <person name="Goodwin Z."/>
            <person name="Lu X."/>
            <person name="Lewis E.E."/>
            <person name="Goodrich-Blair H."/>
            <person name="Stock S.P."/>
            <person name="Adams B.J."/>
            <person name="Sternberg P.W."/>
            <person name="Mortazavi A."/>
        </authorList>
    </citation>
    <scope>NUCLEOTIDE SEQUENCE [LARGE SCALE GENOMIC DNA]</scope>
    <source>
        <strain evidence="3 4">ALL</strain>
    </source>
</reference>
<organism evidence="3 4">
    <name type="scientific">Steinernema carpocapsae</name>
    <name type="common">Entomopathogenic nematode</name>
    <dbReference type="NCBI Taxonomy" id="34508"/>
    <lineage>
        <taxon>Eukaryota</taxon>
        <taxon>Metazoa</taxon>
        <taxon>Ecdysozoa</taxon>
        <taxon>Nematoda</taxon>
        <taxon>Chromadorea</taxon>
        <taxon>Rhabditida</taxon>
        <taxon>Tylenchina</taxon>
        <taxon>Panagrolaimomorpha</taxon>
        <taxon>Strongyloidoidea</taxon>
        <taxon>Steinernematidae</taxon>
        <taxon>Steinernema</taxon>
    </lineage>
</organism>
<evidence type="ECO:0000256" key="2">
    <source>
        <dbReference type="SAM" id="SignalP"/>
    </source>
</evidence>
<accession>A0A4U8ULM9</accession>
<dbReference type="EMBL" id="AZBU02000001">
    <property type="protein sequence ID" value="TMS33802.1"/>
    <property type="molecule type" value="Genomic_DNA"/>
</dbReference>
<feature type="chain" id="PRO_5020732601" evidence="2">
    <location>
        <begin position="20"/>
        <end position="128"/>
    </location>
</feature>
<gene>
    <name evidence="3" type="ORF">L596_001497</name>
</gene>
<evidence type="ECO:0000313" key="3">
    <source>
        <dbReference type="EMBL" id="TMS33802.1"/>
    </source>
</evidence>
<sequence>MRVGTLVALAALAVISVQGNEQQNKERLLMKACIRNPRLPFCHIPEPDPEPQPEVERTREFIRQDKRVPFSSQGSMLSDRSRDSSLRPQQAETPISPSAVRGPQDLQQLQALCMKFRPIVAQHCGRKT</sequence>
<keyword evidence="4" id="KW-1185">Reference proteome</keyword>
<evidence type="ECO:0000256" key="1">
    <source>
        <dbReference type="SAM" id="MobiDB-lite"/>
    </source>
</evidence>
<feature type="region of interest" description="Disordered" evidence="1">
    <location>
        <begin position="43"/>
        <end position="103"/>
    </location>
</feature>
<name>A0A4U8ULM9_STECR</name>
<comment type="caution">
    <text evidence="3">The sequence shown here is derived from an EMBL/GenBank/DDBJ whole genome shotgun (WGS) entry which is preliminary data.</text>
</comment>
<dbReference type="OrthoDB" id="5837358at2759"/>
<proteinExistence type="predicted"/>
<reference evidence="3 4" key="2">
    <citation type="journal article" date="2019" name="G3 (Bethesda)">
        <title>Hybrid Assembly of the Genome of the Entomopathogenic Nematode Steinernema carpocapsae Identifies the X-Chromosome.</title>
        <authorList>
            <person name="Serra L."/>
            <person name="Macchietto M."/>
            <person name="Macias-Munoz A."/>
            <person name="McGill C.J."/>
            <person name="Rodriguez I.M."/>
            <person name="Rodriguez B."/>
            <person name="Murad R."/>
            <person name="Mortazavi A."/>
        </authorList>
    </citation>
    <scope>NUCLEOTIDE SEQUENCE [LARGE SCALE GENOMIC DNA]</scope>
    <source>
        <strain evidence="3 4">ALL</strain>
    </source>
</reference>